<proteinExistence type="predicted"/>
<feature type="domain" description="S1 motif" evidence="2">
    <location>
        <begin position="31"/>
        <end position="95"/>
    </location>
</feature>
<dbReference type="Gene3D" id="2.40.50.140">
    <property type="entry name" value="Nucleic acid-binding proteins"/>
    <property type="match status" value="1"/>
</dbReference>
<dbReference type="Proteomes" id="UP001164746">
    <property type="component" value="Chromosome 4"/>
</dbReference>
<sequence>MSKRPPERRQDNEEGPIKKRRNEGPVPPMFKVASVKEYGIFVKIPGTDRQGLVHKSQISKSRVDDPSDMFARGEYVYCKVISIQEDGDKIGLAMKSVNQTTGQDQDPNNIELSQDEQRRKQFGNRPGREKIVLDATGDASYELIPDLDDYMHEVGTSNVHKKDTESSPKKKSKKNKKEKKKKEKKRKKKTKRYSSSSSSSDSSSDDDKKKHHKERRDRKREKERRERRHSSSSSG</sequence>
<dbReference type="EMBL" id="CP111015">
    <property type="protein sequence ID" value="WAR01207.1"/>
    <property type="molecule type" value="Genomic_DNA"/>
</dbReference>
<feature type="compositionally biased region" description="Polar residues" evidence="1">
    <location>
        <begin position="97"/>
        <end position="112"/>
    </location>
</feature>
<dbReference type="SMART" id="SM00316">
    <property type="entry name" value="S1"/>
    <property type="match status" value="1"/>
</dbReference>
<feature type="compositionally biased region" description="Low complexity" evidence="1">
    <location>
        <begin position="193"/>
        <end position="202"/>
    </location>
</feature>
<name>A0ABY7DU00_MYAAR</name>
<feature type="region of interest" description="Disordered" evidence="1">
    <location>
        <begin position="1"/>
        <end position="28"/>
    </location>
</feature>
<feature type="compositionally biased region" description="Basic residues" evidence="1">
    <location>
        <begin position="169"/>
        <end position="192"/>
    </location>
</feature>
<feature type="compositionally biased region" description="Basic and acidic residues" evidence="1">
    <location>
        <begin position="1"/>
        <end position="17"/>
    </location>
</feature>
<dbReference type="InterPro" id="IPR003029">
    <property type="entry name" value="S1_domain"/>
</dbReference>
<dbReference type="Pfam" id="PF00575">
    <property type="entry name" value="S1"/>
    <property type="match status" value="1"/>
</dbReference>
<organism evidence="3 4">
    <name type="scientific">Mya arenaria</name>
    <name type="common">Soft-shell clam</name>
    <dbReference type="NCBI Taxonomy" id="6604"/>
    <lineage>
        <taxon>Eukaryota</taxon>
        <taxon>Metazoa</taxon>
        <taxon>Spiralia</taxon>
        <taxon>Lophotrochozoa</taxon>
        <taxon>Mollusca</taxon>
        <taxon>Bivalvia</taxon>
        <taxon>Autobranchia</taxon>
        <taxon>Heteroconchia</taxon>
        <taxon>Euheterodonta</taxon>
        <taxon>Imparidentia</taxon>
        <taxon>Neoheterodontei</taxon>
        <taxon>Myida</taxon>
        <taxon>Myoidea</taxon>
        <taxon>Myidae</taxon>
        <taxon>Mya</taxon>
    </lineage>
</organism>
<dbReference type="PANTHER" id="PTHR15838">
    <property type="entry name" value="NUCLEOLAR PROTEIN OF 40 KDA"/>
    <property type="match status" value="1"/>
</dbReference>
<evidence type="ECO:0000313" key="4">
    <source>
        <dbReference type="Proteomes" id="UP001164746"/>
    </source>
</evidence>
<feature type="compositionally biased region" description="Basic residues" evidence="1">
    <location>
        <begin position="209"/>
        <end position="235"/>
    </location>
</feature>
<feature type="region of interest" description="Disordered" evidence="1">
    <location>
        <begin position="97"/>
        <end position="134"/>
    </location>
</feature>
<reference evidence="3" key="1">
    <citation type="submission" date="2022-11" db="EMBL/GenBank/DDBJ databases">
        <title>Centuries of genome instability and evolution in soft-shell clam transmissible cancer (bioRxiv).</title>
        <authorList>
            <person name="Hart S.F.M."/>
            <person name="Yonemitsu M.A."/>
            <person name="Giersch R.M."/>
            <person name="Beal B.F."/>
            <person name="Arriagada G."/>
            <person name="Davis B.W."/>
            <person name="Ostrander E.A."/>
            <person name="Goff S.P."/>
            <person name="Metzger M.J."/>
        </authorList>
    </citation>
    <scope>NUCLEOTIDE SEQUENCE</scope>
    <source>
        <strain evidence="3">MELC-2E11</strain>
        <tissue evidence="3">Siphon/mantle</tissue>
    </source>
</reference>
<dbReference type="SUPFAM" id="SSF50249">
    <property type="entry name" value="Nucleic acid-binding proteins"/>
    <property type="match status" value="1"/>
</dbReference>
<dbReference type="PANTHER" id="PTHR15838:SF1">
    <property type="entry name" value="ZINC FINGER CCHC DOMAIN-CONTAINING PROTEIN 17"/>
    <property type="match status" value="1"/>
</dbReference>
<evidence type="ECO:0000256" key="1">
    <source>
        <dbReference type="SAM" id="MobiDB-lite"/>
    </source>
</evidence>
<keyword evidence="4" id="KW-1185">Reference proteome</keyword>
<gene>
    <name evidence="3" type="ORF">MAR_007765</name>
</gene>
<feature type="region of interest" description="Disordered" evidence="1">
    <location>
        <begin position="152"/>
        <end position="235"/>
    </location>
</feature>
<evidence type="ECO:0000313" key="3">
    <source>
        <dbReference type="EMBL" id="WAR01207.1"/>
    </source>
</evidence>
<evidence type="ECO:0000259" key="2">
    <source>
        <dbReference type="SMART" id="SM00316"/>
    </source>
</evidence>
<dbReference type="InterPro" id="IPR012340">
    <property type="entry name" value="NA-bd_OB-fold"/>
</dbReference>
<accession>A0ABY7DU00</accession>
<protein>
    <submittedName>
        <fullName evidence="3">NO40-like protein</fullName>
    </submittedName>
</protein>